<dbReference type="PANTHER" id="PTHR44227">
    <property type="match status" value="1"/>
</dbReference>
<feature type="chain" id="PRO_5045670109" evidence="4">
    <location>
        <begin position="22"/>
        <end position="356"/>
    </location>
</feature>
<keyword evidence="6" id="KW-1185">Reference proteome</keyword>
<dbReference type="SMART" id="SM00028">
    <property type="entry name" value="TPR"/>
    <property type="match status" value="4"/>
</dbReference>
<accession>A0ABQ6ZDR9</accession>
<dbReference type="Pfam" id="PF13432">
    <property type="entry name" value="TPR_16"/>
    <property type="match status" value="1"/>
</dbReference>
<dbReference type="SUPFAM" id="SSF48452">
    <property type="entry name" value="TPR-like"/>
    <property type="match status" value="1"/>
</dbReference>
<dbReference type="PROSITE" id="PS50005">
    <property type="entry name" value="TPR"/>
    <property type="match status" value="2"/>
</dbReference>
<feature type="repeat" description="TPR" evidence="3">
    <location>
        <begin position="204"/>
        <end position="237"/>
    </location>
</feature>
<dbReference type="EMBL" id="PDWW01000028">
    <property type="protein sequence ID" value="KAF1723408.1"/>
    <property type="molecule type" value="Genomic_DNA"/>
</dbReference>
<dbReference type="InterPro" id="IPR011990">
    <property type="entry name" value="TPR-like_helical_dom_sf"/>
</dbReference>
<dbReference type="InterPro" id="IPR013105">
    <property type="entry name" value="TPR_2"/>
</dbReference>
<proteinExistence type="predicted"/>
<keyword evidence="2 3" id="KW-0802">TPR repeat</keyword>
<keyword evidence="4" id="KW-0732">Signal</keyword>
<dbReference type="RefSeq" id="WP_162338862.1">
    <property type="nucleotide sequence ID" value="NZ_JBHSRQ010000016.1"/>
</dbReference>
<sequence>MIATLLAATLAMAGLAPVAPAAQPPTPAEIMSLPDPLRQQFHARVLSMPRGSEQRLRRMVEFLFSPDDLGMSYDIDANHTIAEAYATRKANCLSFTLLAIALAREAGLQAYGQQIDETLAWRQEQDTLYRTHHVNAGVLIQHRQLTVDVAWDQVIARKPPRRISDTRLLVHYYNNRAADLLEAGRLDDALRYASVAKTLDPAYAVTWSNTGVVHLRHGDPVKAEQHYLHALQLNPQDPGALSNLAAHYQRTGNTAAAARLQARLQRVQAMDPFHHFLLGVRHEREGDFEQAVRDYRQAIKLFPDEHRFHFGLARVYFQMGDNRRAGKALVRAEHLSEGDHRQLYHAKLDALRRLRH</sequence>
<evidence type="ECO:0000256" key="1">
    <source>
        <dbReference type="ARBA" id="ARBA00022737"/>
    </source>
</evidence>
<dbReference type="SUPFAM" id="SSF54001">
    <property type="entry name" value="Cysteine proteinases"/>
    <property type="match status" value="1"/>
</dbReference>
<protein>
    <submittedName>
        <fullName evidence="5">Transglutaminase</fullName>
    </submittedName>
</protein>
<name>A0ABQ6ZDR9_9GAMM</name>
<dbReference type="InterPro" id="IPR038765">
    <property type="entry name" value="Papain-like_cys_pep_sf"/>
</dbReference>
<keyword evidence="1" id="KW-0677">Repeat</keyword>
<dbReference type="PANTHER" id="PTHR44227:SF3">
    <property type="entry name" value="PROTEIN O-MANNOSYL-TRANSFERASE TMTC4"/>
    <property type="match status" value="1"/>
</dbReference>
<organism evidence="5 6">
    <name type="scientific">Pseudoxanthomonas japonensis</name>
    <dbReference type="NCBI Taxonomy" id="69284"/>
    <lineage>
        <taxon>Bacteria</taxon>
        <taxon>Pseudomonadati</taxon>
        <taxon>Pseudomonadota</taxon>
        <taxon>Gammaproteobacteria</taxon>
        <taxon>Lysobacterales</taxon>
        <taxon>Lysobacteraceae</taxon>
        <taxon>Pseudoxanthomonas</taxon>
    </lineage>
</organism>
<dbReference type="InterPro" id="IPR052346">
    <property type="entry name" value="O-mannosyl-transferase_TMTC"/>
</dbReference>
<dbReference type="Gene3D" id="1.25.40.10">
    <property type="entry name" value="Tetratricopeptide repeat domain"/>
    <property type="match status" value="2"/>
</dbReference>
<feature type="signal peptide" evidence="4">
    <location>
        <begin position="1"/>
        <end position="21"/>
    </location>
</feature>
<evidence type="ECO:0000313" key="5">
    <source>
        <dbReference type="EMBL" id="KAF1723408.1"/>
    </source>
</evidence>
<evidence type="ECO:0000256" key="4">
    <source>
        <dbReference type="SAM" id="SignalP"/>
    </source>
</evidence>
<dbReference type="Pfam" id="PF07719">
    <property type="entry name" value="TPR_2"/>
    <property type="match status" value="1"/>
</dbReference>
<evidence type="ECO:0000256" key="2">
    <source>
        <dbReference type="ARBA" id="ARBA00022803"/>
    </source>
</evidence>
<dbReference type="Proteomes" id="UP000781710">
    <property type="component" value="Unassembled WGS sequence"/>
</dbReference>
<feature type="repeat" description="TPR" evidence="3">
    <location>
        <begin position="272"/>
        <end position="305"/>
    </location>
</feature>
<reference evidence="5 6" key="1">
    <citation type="submission" date="2017-10" db="EMBL/GenBank/DDBJ databases">
        <title>Whole genome sequencing of members of genus Pseudoxanthomonas.</title>
        <authorList>
            <person name="Kumar S."/>
            <person name="Bansal K."/>
            <person name="Kaur A."/>
            <person name="Patil P."/>
            <person name="Sharma S."/>
            <person name="Patil P.B."/>
        </authorList>
    </citation>
    <scope>NUCLEOTIDE SEQUENCE [LARGE SCALE GENOMIC DNA]</scope>
    <source>
        <strain evidence="5 6">DSM 17109</strain>
    </source>
</reference>
<dbReference type="InterPro" id="IPR019734">
    <property type="entry name" value="TPR_rpt"/>
</dbReference>
<gene>
    <name evidence="5" type="ORF">CSC78_15980</name>
</gene>
<evidence type="ECO:0000313" key="6">
    <source>
        <dbReference type="Proteomes" id="UP000781710"/>
    </source>
</evidence>
<comment type="caution">
    <text evidence="5">The sequence shown here is derived from an EMBL/GenBank/DDBJ whole genome shotgun (WGS) entry which is preliminary data.</text>
</comment>
<evidence type="ECO:0000256" key="3">
    <source>
        <dbReference type="PROSITE-ProRule" id="PRU00339"/>
    </source>
</evidence>